<evidence type="ECO:0000313" key="2">
    <source>
        <dbReference type="EMBL" id="MDY0884199.1"/>
    </source>
</evidence>
<keyword evidence="3" id="KW-1185">Reference proteome</keyword>
<keyword evidence="1" id="KW-1133">Transmembrane helix</keyword>
<feature type="transmembrane region" description="Helical" evidence="1">
    <location>
        <begin position="54"/>
        <end position="73"/>
    </location>
</feature>
<reference evidence="2 3" key="1">
    <citation type="journal article" date="2016" name="Antonie Van Leeuwenhoek">
        <title>Dongia soli sp. nov., isolated from soil from Dokdo, Korea.</title>
        <authorList>
            <person name="Kim D.U."/>
            <person name="Lee H."/>
            <person name="Kim H."/>
            <person name="Kim S.G."/>
            <person name="Ka J.O."/>
        </authorList>
    </citation>
    <scope>NUCLEOTIDE SEQUENCE [LARGE SCALE GENOMIC DNA]</scope>
    <source>
        <strain evidence="2 3">D78</strain>
    </source>
</reference>
<evidence type="ECO:0000313" key="3">
    <source>
        <dbReference type="Proteomes" id="UP001279642"/>
    </source>
</evidence>
<protein>
    <submittedName>
        <fullName evidence="2">DUF962 domain-containing protein</fullName>
    </submittedName>
</protein>
<accession>A0ABU5EEE2</accession>
<keyword evidence="1" id="KW-0812">Transmembrane</keyword>
<dbReference type="InterPro" id="IPR009305">
    <property type="entry name" value="Mpo1-like"/>
</dbReference>
<dbReference type="PANTHER" id="PTHR34205:SF2">
    <property type="entry name" value="DUF962 DOMAIN-CONTAINING PROTEIN"/>
    <property type="match status" value="1"/>
</dbReference>
<gene>
    <name evidence="2" type="ORF">SMD27_15240</name>
</gene>
<dbReference type="EMBL" id="JAXCLW010000004">
    <property type="protein sequence ID" value="MDY0884199.1"/>
    <property type="molecule type" value="Genomic_DNA"/>
</dbReference>
<name>A0ABU5EEE2_9PROT</name>
<dbReference type="PANTHER" id="PTHR34205">
    <property type="entry name" value="TRANSMEMBRANE PROTEIN"/>
    <property type="match status" value="1"/>
</dbReference>
<sequence>MKQPSADARRSFGRFWAEYLDAHRKRGTRAWHYAATATGITFAGAGFLLDEVLIVGAGFACGYVMAIGSHHWIERNKSLMVINPFFGYIADLRMCWHALTGTLAQEYHRLGLAPIDRPRDKKGRSVDFSLPRR</sequence>
<evidence type="ECO:0000256" key="1">
    <source>
        <dbReference type="SAM" id="Phobius"/>
    </source>
</evidence>
<organism evidence="2 3">
    <name type="scientific">Dongia soli</name>
    <dbReference type="NCBI Taxonomy" id="600628"/>
    <lineage>
        <taxon>Bacteria</taxon>
        <taxon>Pseudomonadati</taxon>
        <taxon>Pseudomonadota</taxon>
        <taxon>Alphaproteobacteria</taxon>
        <taxon>Rhodospirillales</taxon>
        <taxon>Dongiaceae</taxon>
        <taxon>Dongia</taxon>
    </lineage>
</organism>
<dbReference type="Proteomes" id="UP001279642">
    <property type="component" value="Unassembled WGS sequence"/>
</dbReference>
<proteinExistence type="predicted"/>
<dbReference type="Pfam" id="PF06127">
    <property type="entry name" value="Mpo1-like"/>
    <property type="match status" value="1"/>
</dbReference>
<feature type="transmembrane region" description="Helical" evidence="1">
    <location>
        <begin position="30"/>
        <end position="48"/>
    </location>
</feature>
<keyword evidence="1" id="KW-0472">Membrane</keyword>
<dbReference type="RefSeq" id="WP_320509269.1">
    <property type="nucleotide sequence ID" value="NZ_JAXCLW010000004.1"/>
</dbReference>
<comment type="caution">
    <text evidence="2">The sequence shown here is derived from an EMBL/GenBank/DDBJ whole genome shotgun (WGS) entry which is preliminary data.</text>
</comment>